<evidence type="ECO:0000313" key="4">
    <source>
        <dbReference type="Proteomes" id="UP000216961"/>
    </source>
</evidence>
<dbReference type="Proteomes" id="UP000036045">
    <property type="component" value="Unassembled WGS sequence"/>
</dbReference>
<dbReference type="Pfam" id="PF19618">
    <property type="entry name" value="DUF6123"/>
    <property type="match status" value="1"/>
</dbReference>
<dbReference type="EMBL" id="NPBQ01000098">
    <property type="protein sequence ID" value="PAD82175.1"/>
    <property type="molecule type" value="Genomic_DNA"/>
</dbReference>
<proteinExistence type="predicted"/>
<protein>
    <recommendedName>
        <fullName evidence="5">Group-specific protein</fullName>
    </recommendedName>
</protein>
<dbReference type="AlphaFoldDB" id="A0A0J1IPI9"/>
<evidence type="ECO:0000313" key="2">
    <source>
        <dbReference type="EMBL" id="PAD82175.1"/>
    </source>
</evidence>
<dbReference type="InterPro" id="IPR046126">
    <property type="entry name" value="DUF6123"/>
</dbReference>
<dbReference type="GeneID" id="56350119"/>
<evidence type="ECO:0008006" key="5">
    <source>
        <dbReference type="Google" id="ProtNLM"/>
    </source>
</evidence>
<gene>
    <name evidence="1" type="ORF">ABW02_02900</name>
    <name evidence="2" type="ORF">CHH57_16700</name>
</gene>
<accession>A0A0J1IPI9</accession>
<dbReference type="RefSeq" id="WP_047940419.1">
    <property type="nucleotide sequence ID" value="NZ_CP026031.1"/>
</dbReference>
<dbReference type="Proteomes" id="UP000216961">
    <property type="component" value="Unassembled WGS sequence"/>
</dbReference>
<evidence type="ECO:0000313" key="3">
    <source>
        <dbReference type="Proteomes" id="UP000036045"/>
    </source>
</evidence>
<evidence type="ECO:0000313" key="1">
    <source>
        <dbReference type="EMBL" id="KLV27864.1"/>
    </source>
</evidence>
<dbReference type="KEGG" id="bcir:C2I06_07950"/>
<comment type="caution">
    <text evidence="1">The sequence shown here is derived from an EMBL/GenBank/DDBJ whole genome shotgun (WGS) entry which is preliminary data.</text>
</comment>
<name>A0A0J1IPI9_NIACI</name>
<reference evidence="1 3" key="1">
    <citation type="submission" date="2015-05" db="EMBL/GenBank/DDBJ databases">
        <title>Whole genome sequence and identification of bacterial endophytes from Costus igneus.</title>
        <authorList>
            <person name="Lee Y.P."/>
            <person name="Gan H.M."/>
            <person name="Eng W."/>
            <person name="Wheatley M.S."/>
            <person name="Caraballo A."/>
            <person name="Polter S."/>
            <person name="Savka M.A."/>
            <person name="Hudson A.O."/>
        </authorList>
    </citation>
    <scope>NUCLEOTIDE SEQUENCE [LARGE SCALE GENOMIC DNA]</scope>
    <source>
        <strain evidence="1 3">RIT379</strain>
    </source>
</reference>
<dbReference type="EMBL" id="LDPH01000002">
    <property type="protein sequence ID" value="KLV27864.1"/>
    <property type="molecule type" value="Genomic_DNA"/>
</dbReference>
<organism evidence="1 3">
    <name type="scientific">Niallia circulans</name>
    <name type="common">Bacillus circulans</name>
    <dbReference type="NCBI Taxonomy" id="1397"/>
    <lineage>
        <taxon>Bacteria</taxon>
        <taxon>Bacillati</taxon>
        <taxon>Bacillota</taxon>
        <taxon>Bacilli</taxon>
        <taxon>Bacillales</taxon>
        <taxon>Bacillaceae</taxon>
        <taxon>Niallia</taxon>
    </lineage>
</organism>
<sequence>MKTVEEFLLFLESKGFSFGEDVIGFIYFGKAYTNATDELVITAIECTLKIQKKFDGSFFVSLLEMFNDNELKTKKEVIGFIKRNHLFPL</sequence>
<dbReference type="PATRIC" id="fig|1397.4.peg.1843"/>
<dbReference type="OrthoDB" id="2453381at2"/>
<keyword evidence="3" id="KW-1185">Reference proteome</keyword>
<reference evidence="2 4" key="2">
    <citation type="submission" date="2017-07" db="EMBL/GenBank/DDBJ databases">
        <title>Isolation and whole genome analysis of endospore-forming bacteria from heroin.</title>
        <authorList>
            <person name="Kalinowski J."/>
            <person name="Ahrens B."/>
            <person name="Al-Dilaimi A."/>
            <person name="Winkler A."/>
            <person name="Wibberg D."/>
            <person name="Schleenbecker U."/>
            <person name="Ruckert C."/>
            <person name="Wolfel R."/>
            <person name="Grass G."/>
        </authorList>
    </citation>
    <scope>NUCLEOTIDE SEQUENCE [LARGE SCALE GENOMIC DNA]</scope>
    <source>
        <strain evidence="2 4">7521-2</strain>
    </source>
</reference>